<gene>
    <name evidence="4" type="ORF">Pan216_08480</name>
</gene>
<dbReference type="EMBL" id="CP036279">
    <property type="protein sequence ID" value="QDU60011.1"/>
    <property type="molecule type" value="Genomic_DNA"/>
</dbReference>
<dbReference type="Pfam" id="PF17289">
    <property type="entry name" value="Terminase_6C"/>
    <property type="match status" value="1"/>
</dbReference>
<evidence type="ECO:0000313" key="5">
    <source>
        <dbReference type="Proteomes" id="UP000317093"/>
    </source>
</evidence>
<evidence type="ECO:0000313" key="4">
    <source>
        <dbReference type="EMBL" id="QDU60011.1"/>
    </source>
</evidence>
<dbReference type="Proteomes" id="UP000317093">
    <property type="component" value="Chromosome"/>
</dbReference>
<dbReference type="Gene3D" id="3.40.50.300">
    <property type="entry name" value="P-loop containing nucleotide triphosphate hydrolases"/>
    <property type="match status" value="1"/>
</dbReference>
<evidence type="ECO:0000256" key="2">
    <source>
        <dbReference type="SAM" id="MobiDB-lite"/>
    </source>
</evidence>
<feature type="region of interest" description="Disordered" evidence="2">
    <location>
        <begin position="413"/>
        <end position="445"/>
    </location>
</feature>
<accession>A0A518AZ54</accession>
<dbReference type="InterPro" id="IPR027417">
    <property type="entry name" value="P-loop_NTPase"/>
</dbReference>
<feature type="domain" description="Terminase large subunit gp17-like C-terminal" evidence="3">
    <location>
        <begin position="256"/>
        <end position="403"/>
    </location>
</feature>
<evidence type="ECO:0000256" key="1">
    <source>
        <dbReference type="ARBA" id="ARBA00022612"/>
    </source>
</evidence>
<evidence type="ECO:0000259" key="3">
    <source>
        <dbReference type="Pfam" id="PF17289"/>
    </source>
</evidence>
<protein>
    <submittedName>
        <fullName evidence="4">Terminase-like family protein</fullName>
    </submittedName>
</protein>
<reference evidence="4 5" key="1">
    <citation type="submission" date="2019-02" db="EMBL/GenBank/DDBJ databases">
        <title>Deep-cultivation of Planctomycetes and their phenomic and genomic characterization uncovers novel biology.</title>
        <authorList>
            <person name="Wiegand S."/>
            <person name="Jogler M."/>
            <person name="Boedeker C."/>
            <person name="Pinto D."/>
            <person name="Vollmers J."/>
            <person name="Rivas-Marin E."/>
            <person name="Kohn T."/>
            <person name="Peeters S.H."/>
            <person name="Heuer A."/>
            <person name="Rast P."/>
            <person name="Oberbeckmann S."/>
            <person name="Bunk B."/>
            <person name="Jeske O."/>
            <person name="Meyerdierks A."/>
            <person name="Storesund J.E."/>
            <person name="Kallscheuer N."/>
            <person name="Luecker S."/>
            <person name="Lage O.M."/>
            <person name="Pohl T."/>
            <person name="Merkel B.J."/>
            <person name="Hornburger P."/>
            <person name="Mueller R.-W."/>
            <person name="Bruemmer F."/>
            <person name="Labrenz M."/>
            <person name="Spormann A.M."/>
            <person name="Op den Camp H."/>
            <person name="Overmann J."/>
            <person name="Amann R."/>
            <person name="Jetten M.S.M."/>
            <person name="Mascher T."/>
            <person name="Medema M.H."/>
            <person name="Devos D.P."/>
            <person name="Kaster A.-K."/>
            <person name="Ovreas L."/>
            <person name="Rohde M."/>
            <person name="Galperin M.Y."/>
            <person name="Jogler C."/>
        </authorList>
    </citation>
    <scope>NUCLEOTIDE SEQUENCE [LARGE SCALE GENOMIC DNA]</scope>
    <source>
        <strain evidence="4 5">Pan216</strain>
    </source>
</reference>
<organism evidence="4 5">
    <name type="scientific">Kolteria novifilia</name>
    <dbReference type="NCBI Taxonomy" id="2527975"/>
    <lineage>
        <taxon>Bacteria</taxon>
        <taxon>Pseudomonadati</taxon>
        <taxon>Planctomycetota</taxon>
        <taxon>Planctomycetia</taxon>
        <taxon>Kolteriales</taxon>
        <taxon>Kolteriaceae</taxon>
        <taxon>Kolteria</taxon>
    </lineage>
</organism>
<dbReference type="Gene3D" id="3.30.420.240">
    <property type="match status" value="1"/>
</dbReference>
<dbReference type="AlphaFoldDB" id="A0A518AZ54"/>
<dbReference type="InterPro" id="IPR035421">
    <property type="entry name" value="Terminase_6C"/>
</dbReference>
<keyword evidence="1" id="KW-1188">Viral release from host cell</keyword>
<proteinExistence type="predicted"/>
<sequence>MTDYIVHRPTTKQAAFLLLSGLEALFGGAAGGGKSDALLMAALQYVDHPGYAAVLFRRTLADLALPGALIDRAHQWLAGTDAKWNQSDKTWTFPSGSTLSFGYLDHPRDRYRYQSSEFQYIGFDELTQFRETDYTYLFSRLRRLQGAFVPLRIRAATNPGGLGHDWVRQRFLLDPRPPERVFLSATLMDNPHLERESYLESLGQLDPLSRSHLLDGDWSADEEGILRFEDIIACQTETLWNKEGPKQRERPELYLGVDVGRTRDLTVIWTWQRMGDVCWCRDLTVLAGASFGEQRDAISKRLTRHVVACAIDKGGIGYQLAEELEASHPGVVEGVVLSAGVQGRLARRLAVAFAERLVRIPDDPVLRDDLRQVKRTRIVGGVDRVETERSASGHADRFWAAALGYDAACVHATSPPRPKASLPRTARTKKNARCSRTRKRRRAQS</sequence>
<keyword evidence="5" id="KW-1185">Reference proteome</keyword>
<feature type="compositionally biased region" description="Basic residues" evidence="2">
    <location>
        <begin position="426"/>
        <end position="445"/>
    </location>
</feature>
<name>A0A518AZ54_9BACT</name>
<dbReference type="Pfam" id="PF03237">
    <property type="entry name" value="Terminase_6N"/>
    <property type="match status" value="1"/>
</dbReference>
<dbReference type="KEGG" id="knv:Pan216_08480"/>